<organism evidence="2 3">
    <name type="scientific">Colocasia esculenta</name>
    <name type="common">Wild taro</name>
    <name type="synonym">Arum esculentum</name>
    <dbReference type="NCBI Taxonomy" id="4460"/>
    <lineage>
        <taxon>Eukaryota</taxon>
        <taxon>Viridiplantae</taxon>
        <taxon>Streptophyta</taxon>
        <taxon>Embryophyta</taxon>
        <taxon>Tracheophyta</taxon>
        <taxon>Spermatophyta</taxon>
        <taxon>Magnoliopsida</taxon>
        <taxon>Liliopsida</taxon>
        <taxon>Araceae</taxon>
        <taxon>Aroideae</taxon>
        <taxon>Colocasieae</taxon>
        <taxon>Colocasia</taxon>
    </lineage>
</organism>
<feature type="region of interest" description="Disordered" evidence="1">
    <location>
        <begin position="1"/>
        <end position="116"/>
    </location>
</feature>
<dbReference type="EMBL" id="NMUH01000772">
    <property type="protein sequence ID" value="MQL84591.1"/>
    <property type="molecule type" value="Genomic_DNA"/>
</dbReference>
<proteinExistence type="predicted"/>
<accession>A0A843UMP1</accession>
<evidence type="ECO:0000313" key="2">
    <source>
        <dbReference type="EMBL" id="MQL84591.1"/>
    </source>
</evidence>
<dbReference type="AlphaFoldDB" id="A0A843UMP1"/>
<gene>
    <name evidence="2" type="ORF">Taro_017101</name>
</gene>
<comment type="caution">
    <text evidence="2">The sequence shown here is derived from an EMBL/GenBank/DDBJ whole genome shotgun (WGS) entry which is preliminary data.</text>
</comment>
<evidence type="ECO:0000256" key="1">
    <source>
        <dbReference type="SAM" id="MobiDB-lite"/>
    </source>
</evidence>
<protein>
    <submittedName>
        <fullName evidence="2">Uncharacterized protein</fullName>
    </submittedName>
</protein>
<dbReference type="Proteomes" id="UP000652761">
    <property type="component" value="Unassembled WGS sequence"/>
</dbReference>
<reference evidence="2" key="1">
    <citation type="submission" date="2017-07" db="EMBL/GenBank/DDBJ databases">
        <title>Taro Niue Genome Assembly and Annotation.</title>
        <authorList>
            <person name="Atibalentja N."/>
            <person name="Keating K."/>
            <person name="Fields C.J."/>
        </authorList>
    </citation>
    <scope>NUCLEOTIDE SEQUENCE</scope>
    <source>
        <strain evidence="2">Niue_2</strain>
        <tissue evidence="2">Leaf</tissue>
    </source>
</reference>
<sequence>MGDSWGAYRRGYPPRRRCRGHERRGRARESRQTNRRRCPCEGADWRKGPPVRYPDRRPSWLAEGAASQGPDWRPSCWLRGPPVRGLTGAPPGWRRGGPTGAPPDWRRGPTGAPLLP</sequence>
<feature type="compositionally biased region" description="Basic and acidic residues" evidence="1">
    <location>
        <begin position="43"/>
        <end position="58"/>
    </location>
</feature>
<name>A0A843UMP1_COLES</name>
<feature type="compositionally biased region" description="Basic residues" evidence="1">
    <location>
        <begin position="12"/>
        <end position="26"/>
    </location>
</feature>
<evidence type="ECO:0000313" key="3">
    <source>
        <dbReference type="Proteomes" id="UP000652761"/>
    </source>
</evidence>
<keyword evidence="3" id="KW-1185">Reference proteome</keyword>